<keyword evidence="2" id="KW-0813">Transport</keyword>
<dbReference type="GO" id="GO:0051601">
    <property type="term" value="P:exocyst localization"/>
    <property type="evidence" value="ECO:0007669"/>
    <property type="project" value="TreeGrafter"/>
</dbReference>
<keyword evidence="5" id="KW-1185">Reference proteome</keyword>
<evidence type="ECO:0000313" key="5">
    <source>
        <dbReference type="Proteomes" id="UP000695562"/>
    </source>
</evidence>
<dbReference type="PANTHER" id="PTHR21292:SF1">
    <property type="entry name" value="EXOCYST COMPLEX COMPONENT 3"/>
    <property type="match status" value="1"/>
</dbReference>
<dbReference type="InterPro" id="IPR042532">
    <property type="entry name" value="EXOC3/Sec6_C"/>
</dbReference>
<sequence length="741" mass="85588">METSLIPLEGLDDTISQTVAIKKIEAHFANIDSLASVTNHKLSLLQQKKTIEAQIKNEVQSELERSKKGLEILHKSNSRISKMDQSFGVTVTLCQQTASLIGYYPLIKKVNTVRVNLMSILKEVDRLLTIPEKAAEIETLLENDINILNVHKKVRELEILHQKALKQFESNFEELEAIKEMFSSVPELVYRFENKIWDLVSNSVGVSQKQPAVLVKVAQIIEREKLYEQKQREKKKSSSAVLIASDGMEQEEQDRNKTNYGDRFIEVIHQSIASRFEPMFLTCHTDLVATLREVNKMVDELNVVMDQVQECYPSSYDLFNFYVNQYHTKFYSLFESFSHLVESGVNNNEYLAKQIPSAHILMLIEWVVKDYSRQLSRLGIMDLHPPLLDSLDPLIKIYKLHIKGLMKEWCDNIINNDNQNRPDVADGQYFTLAPVHLFESVNSQLDIANATKCQKLVVGVMQEVVSALLYFQFSSMTLLEERNHEIKLENVIAYVNNNSKSYDHTQTIVDKVSNILDTEHMTFLDFDPVLEGFLSVSKVATTAIGSVIFRDLEDTIKKFYTPTWYQEDLMQPIINTFDDYFTNDIQKYILENYMKRLALLCLDNLIEQVLVQLITGKNKFNETTYKIMSNDCDKLLDFFKKYLRLSVVTARVQILEDFKQIATSNADMVPIYFRSIINFHKDVNERVVECILYQRTDVTKAEINEALAQIKTIVETVNTDPNNPPQGIFSRMPIYNRGWFS</sequence>
<name>A0A8J4PJY9_9MYCE</name>
<evidence type="ECO:0000256" key="1">
    <source>
        <dbReference type="ARBA" id="ARBA00009447"/>
    </source>
</evidence>
<dbReference type="Pfam" id="PF06046">
    <property type="entry name" value="Sec6"/>
    <property type="match status" value="1"/>
</dbReference>
<dbReference type="OrthoDB" id="190098at2759"/>
<comment type="similarity">
    <text evidence="1">Belongs to the SEC6 family.</text>
</comment>
<proteinExistence type="inferred from homology"/>
<dbReference type="EMBL" id="AJWJ01001033">
    <property type="protein sequence ID" value="KAF2068362.1"/>
    <property type="molecule type" value="Genomic_DNA"/>
</dbReference>
<accession>A0A8J4PJY9</accession>
<evidence type="ECO:0008006" key="6">
    <source>
        <dbReference type="Google" id="ProtNLM"/>
    </source>
</evidence>
<dbReference type="PANTHER" id="PTHR21292">
    <property type="entry name" value="EXOCYST COMPLEX COMPONENT SEC6-RELATED"/>
    <property type="match status" value="1"/>
</dbReference>
<dbReference type="GO" id="GO:0000149">
    <property type="term" value="F:SNARE binding"/>
    <property type="evidence" value="ECO:0007669"/>
    <property type="project" value="TreeGrafter"/>
</dbReference>
<dbReference type="Proteomes" id="UP000695562">
    <property type="component" value="Unassembled WGS sequence"/>
</dbReference>
<comment type="caution">
    <text evidence="4">The sequence shown here is derived from an EMBL/GenBank/DDBJ whole genome shotgun (WGS) entry which is preliminary data.</text>
</comment>
<keyword evidence="3" id="KW-0268">Exocytosis</keyword>
<reference evidence="4" key="1">
    <citation type="submission" date="2020-01" db="EMBL/GenBank/DDBJ databases">
        <title>Development of genomics and gene disruption for Polysphondylium violaceum indicates a role for the polyketide synthase stlB in stalk morphogenesis.</title>
        <authorList>
            <person name="Narita B."/>
            <person name="Kawabe Y."/>
            <person name="Kin K."/>
            <person name="Saito T."/>
            <person name="Gibbs R."/>
            <person name="Kuspa A."/>
            <person name="Muzny D."/>
            <person name="Queller D."/>
            <person name="Richards S."/>
            <person name="Strassman J."/>
            <person name="Sucgang R."/>
            <person name="Worley K."/>
            <person name="Schaap P."/>
        </authorList>
    </citation>
    <scope>NUCLEOTIDE SEQUENCE</scope>
    <source>
        <strain evidence="4">QSvi11</strain>
    </source>
</reference>
<gene>
    <name evidence="4" type="ORF">CYY_010313</name>
</gene>
<dbReference type="Gene3D" id="1.10.357.50">
    <property type="match status" value="1"/>
</dbReference>
<dbReference type="InterPro" id="IPR010326">
    <property type="entry name" value="EXOC3/Sec6"/>
</dbReference>
<evidence type="ECO:0000256" key="2">
    <source>
        <dbReference type="ARBA" id="ARBA00022448"/>
    </source>
</evidence>
<evidence type="ECO:0000313" key="4">
    <source>
        <dbReference type="EMBL" id="KAF2068362.1"/>
    </source>
</evidence>
<evidence type="ECO:0000256" key="3">
    <source>
        <dbReference type="ARBA" id="ARBA00022483"/>
    </source>
</evidence>
<dbReference type="GO" id="GO:0006887">
    <property type="term" value="P:exocytosis"/>
    <property type="evidence" value="ECO:0007669"/>
    <property type="project" value="UniProtKB-KW"/>
</dbReference>
<dbReference type="GO" id="GO:0000145">
    <property type="term" value="C:exocyst"/>
    <property type="evidence" value="ECO:0007669"/>
    <property type="project" value="InterPro"/>
</dbReference>
<protein>
    <recommendedName>
        <fullName evidence="6">Exocyst complex component Sec6</fullName>
    </recommendedName>
</protein>
<dbReference type="AlphaFoldDB" id="A0A8J4PJY9"/>
<organism evidence="4 5">
    <name type="scientific">Polysphondylium violaceum</name>
    <dbReference type="NCBI Taxonomy" id="133409"/>
    <lineage>
        <taxon>Eukaryota</taxon>
        <taxon>Amoebozoa</taxon>
        <taxon>Evosea</taxon>
        <taxon>Eumycetozoa</taxon>
        <taxon>Dictyostelia</taxon>
        <taxon>Dictyosteliales</taxon>
        <taxon>Dictyosteliaceae</taxon>
        <taxon>Polysphondylium</taxon>
    </lineage>
</organism>
<dbReference type="Gene3D" id="1.10.357.70">
    <property type="entry name" value="Exocyst complex component Sec6, C-terminal domain"/>
    <property type="match status" value="1"/>
</dbReference>